<dbReference type="EMBL" id="AAGHOJ010000075">
    <property type="protein sequence ID" value="EBO1428230.1"/>
    <property type="molecule type" value="Genomic_DNA"/>
</dbReference>
<sequence length="176" mass="20297">MAQIGTRTINDISNSSEIVKHLFFAELTRLDDVLNKLIDQNDRIHGIDISAGFMYQGEYYLRSNASRAPTYGERLMLNPELWEKMNNYLKAASRLVMEVHLVNQTVFRLVRGCMTYQDVRDALPECLVAQDQSGRYKGLERTREAAWTLAGDKRALEQYEKILPSIEYYAAAHLIF</sequence>
<protein>
    <submittedName>
        <fullName evidence="1">Uncharacterized protein</fullName>
    </submittedName>
</protein>
<accession>A0A5T9SN54</accession>
<reference evidence="1" key="1">
    <citation type="submission" date="2018-10" db="EMBL/GenBank/DDBJ databases">
        <authorList>
            <consortium name="Veterinary Laboratory Investigation and Response Network"/>
        </authorList>
    </citation>
    <scope>NUCLEOTIDE SEQUENCE</scope>
    <source>
        <strain evidence="1">SAL-18-VL-OH-GA-0003</strain>
    </source>
</reference>
<comment type="caution">
    <text evidence="1">The sequence shown here is derived from an EMBL/GenBank/DDBJ whole genome shotgun (WGS) entry which is preliminary data.</text>
</comment>
<name>A0A5T9SN54_SALER</name>
<proteinExistence type="predicted"/>
<evidence type="ECO:0000313" key="1">
    <source>
        <dbReference type="EMBL" id="EBO1428230.1"/>
    </source>
</evidence>
<organism evidence="1">
    <name type="scientific">Salmonella enterica</name>
    <name type="common">Salmonella choleraesuis</name>
    <dbReference type="NCBI Taxonomy" id="28901"/>
    <lineage>
        <taxon>Bacteria</taxon>
        <taxon>Pseudomonadati</taxon>
        <taxon>Pseudomonadota</taxon>
        <taxon>Gammaproteobacteria</taxon>
        <taxon>Enterobacterales</taxon>
        <taxon>Enterobacteriaceae</taxon>
        <taxon>Salmonella</taxon>
    </lineage>
</organism>
<gene>
    <name evidence="1" type="ORF">D5Q97_23460</name>
</gene>
<dbReference type="AlphaFoldDB" id="A0A5T9SN54"/>